<dbReference type="InterPro" id="IPR006442">
    <property type="entry name" value="Antitoxin_Phd/YefM"/>
</dbReference>
<gene>
    <name evidence="3" type="ORF">EV685_1158</name>
</gene>
<name>A0A4Q7LSJ6_9BURK</name>
<dbReference type="NCBIfam" id="TIGR01552">
    <property type="entry name" value="phd_fam"/>
    <property type="match status" value="1"/>
</dbReference>
<dbReference type="Gene3D" id="3.40.1620.10">
    <property type="entry name" value="YefM-like domain"/>
    <property type="match status" value="1"/>
</dbReference>
<evidence type="ECO:0000256" key="2">
    <source>
        <dbReference type="RuleBase" id="RU362080"/>
    </source>
</evidence>
<accession>A0A4Q7LSJ6</accession>
<evidence type="ECO:0000313" key="4">
    <source>
        <dbReference type="Proteomes" id="UP000293433"/>
    </source>
</evidence>
<evidence type="ECO:0000256" key="1">
    <source>
        <dbReference type="ARBA" id="ARBA00009981"/>
    </source>
</evidence>
<dbReference type="InterPro" id="IPR036165">
    <property type="entry name" value="YefM-like_sf"/>
</dbReference>
<reference evidence="3 4" key="1">
    <citation type="submission" date="2019-02" db="EMBL/GenBank/DDBJ databases">
        <title>Genomic Encyclopedia of Type Strains, Phase IV (KMG-IV): sequencing the most valuable type-strain genomes for metagenomic binning, comparative biology and taxonomic classification.</title>
        <authorList>
            <person name="Goeker M."/>
        </authorList>
    </citation>
    <scope>NUCLEOTIDE SEQUENCE [LARGE SCALE GENOMIC DNA]</scope>
    <source>
        <strain evidence="3 4">DSM 10617</strain>
    </source>
</reference>
<dbReference type="InterPro" id="IPR051416">
    <property type="entry name" value="phD-YefM_TA_antitoxins"/>
</dbReference>
<comment type="function">
    <text evidence="2">Antitoxin component of a type II toxin-antitoxin (TA) system.</text>
</comment>
<organism evidence="3 4">
    <name type="scientific">Sphaerotilus mobilis</name>
    <dbReference type="NCBI Taxonomy" id="47994"/>
    <lineage>
        <taxon>Bacteria</taxon>
        <taxon>Pseudomonadati</taxon>
        <taxon>Pseudomonadota</taxon>
        <taxon>Betaproteobacteria</taxon>
        <taxon>Burkholderiales</taxon>
        <taxon>Sphaerotilaceae</taxon>
        <taxon>Sphaerotilus</taxon>
    </lineage>
</organism>
<keyword evidence="4" id="KW-1185">Reference proteome</keyword>
<dbReference type="Proteomes" id="UP000293433">
    <property type="component" value="Unassembled WGS sequence"/>
</dbReference>
<proteinExistence type="inferred from homology"/>
<comment type="similarity">
    <text evidence="1 2">Belongs to the phD/YefM antitoxin family.</text>
</comment>
<dbReference type="RefSeq" id="WP_130481060.1">
    <property type="nucleotide sequence ID" value="NZ_SGWV01000008.1"/>
</dbReference>
<comment type="caution">
    <text evidence="3">The sequence shown here is derived from an EMBL/GenBank/DDBJ whole genome shotgun (WGS) entry which is preliminary data.</text>
</comment>
<dbReference type="PANTHER" id="PTHR35377">
    <property type="entry name" value="ANTITOXIN VAPB49-RELATED-RELATED"/>
    <property type="match status" value="1"/>
</dbReference>
<dbReference type="Pfam" id="PF02604">
    <property type="entry name" value="PhdYeFM_antitox"/>
    <property type="match status" value="1"/>
</dbReference>
<dbReference type="EMBL" id="SGWV01000008">
    <property type="protein sequence ID" value="RZS56609.1"/>
    <property type="molecule type" value="Genomic_DNA"/>
</dbReference>
<dbReference type="OrthoDB" id="9800503at2"/>
<sequence>METVGLFEAKTHLSELIARAERGEEVVITRHNKPVAKLVPINEVPADLVARRRQALSELQGIGRRMAERGGPITVDEILQWRDEGRR</sequence>
<evidence type="ECO:0000313" key="3">
    <source>
        <dbReference type="EMBL" id="RZS56609.1"/>
    </source>
</evidence>
<dbReference type="SUPFAM" id="SSF143120">
    <property type="entry name" value="YefM-like"/>
    <property type="match status" value="1"/>
</dbReference>
<protein>
    <recommendedName>
        <fullName evidence="2">Antitoxin</fullName>
    </recommendedName>
</protein>
<dbReference type="AlphaFoldDB" id="A0A4Q7LSJ6"/>